<evidence type="ECO:0000256" key="2">
    <source>
        <dbReference type="ARBA" id="ARBA00022475"/>
    </source>
</evidence>
<feature type="transmembrane region" description="Helical" evidence="7">
    <location>
        <begin position="401"/>
        <end position="422"/>
    </location>
</feature>
<dbReference type="AlphaFoldDB" id="A0A4P6LX00"/>
<feature type="transmembrane region" description="Helical" evidence="7">
    <location>
        <begin position="219"/>
        <end position="236"/>
    </location>
</feature>
<dbReference type="GO" id="GO:0005886">
    <property type="term" value="C:plasma membrane"/>
    <property type="evidence" value="ECO:0007669"/>
    <property type="project" value="UniProtKB-SubCell"/>
</dbReference>
<protein>
    <submittedName>
        <fullName evidence="9">C4-dicarboxylate TRAP transporter large permease protein DctM</fullName>
    </submittedName>
</protein>
<feature type="transmembrane region" description="Helical" evidence="7">
    <location>
        <begin position="278"/>
        <end position="295"/>
    </location>
</feature>
<dbReference type="InterPro" id="IPR010656">
    <property type="entry name" value="DctM"/>
</dbReference>
<keyword evidence="4 7" id="KW-0812">Transmembrane</keyword>
<evidence type="ECO:0000256" key="7">
    <source>
        <dbReference type="SAM" id="Phobius"/>
    </source>
</evidence>
<feature type="transmembrane region" description="Helical" evidence="7">
    <location>
        <begin position="134"/>
        <end position="160"/>
    </location>
</feature>
<sequence>MNLWPLLLLVVLILLDFPVSYSLMLSSLFYFGFFNTGMSVVMLFQRMIAQCESFTLLAVPFFVTAGVMMEYSGVATHMLNFADLFTGRMRGGLAQVNVLLSTLMGGCSGSANADAAMEAKMLVPEMTKRGYDPAFSAGVTATSACITPIIPPGITLILYATLASVSVSDMFLAGYFPGAMMCIILMVAVSIISKKKGYAPTRDTWPSLKEIAATTAKSIWALFIPLGLLMGLRIGMFTPTEGGAMVFIYCVLVGFLVYRKLKVRILPRIFMESLKTTANIMFIIAGAAAFSYYLSWERIPQLVSAGILGLTTNKYVFLLIINIFLLICGMFLEGTASTIILVPLLIPVVQALGINPVHFGILFAINIQIGGTTPPFGTFMFTTCAATGVSIQEYTKKTWPLILALILCLLLITYLPGISLFLPNL</sequence>
<feature type="transmembrane region" description="Helical" evidence="7">
    <location>
        <begin position="242"/>
        <end position="258"/>
    </location>
</feature>
<dbReference type="InterPro" id="IPR004681">
    <property type="entry name" value="TRAP_DctM"/>
</dbReference>
<feature type="transmembrane region" description="Helical" evidence="7">
    <location>
        <begin position="56"/>
        <end position="74"/>
    </location>
</feature>
<evidence type="ECO:0000259" key="8">
    <source>
        <dbReference type="Pfam" id="PF06808"/>
    </source>
</evidence>
<name>A0A4P6LX00_9FIRM</name>
<dbReference type="EMBL" id="CP035945">
    <property type="protein sequence ID" value="QBE97071.1"/>
    <property type="molecule type" value="Genomic_DNA"/>
</dbReference>
<proteinExistence type="predicted"/>
<dbReference type="Pfam" id="PF06808">
    <property type="entry name" value="DctM"/>
    <property type="match status" value="1"/>
</dbReference>
<feature type="domain" description="TRAP C4-dicarboxylate transport system permease DctM subunit" evidence="8">
    <location>
        <begin position="7"/>
        <end position="418"/>
    </location>
</feature>
<comment type="subcellular location">
    <subcellularLocation>
        <location evidence="1">Cell inner membrane</location>
        <topology evidence="1">Multi-pass membrane protein</topology>
    </subcellularLocation>
</comment>
<accession>A0A4P6LX00</accession>
<dbReference type="RefSeq" id="WP_130180990.1">
    <property type="nucleotide sequence ID" value="NZ_CP035945.1"/>
</dbReference>
<evidence type="ECO:0000256" key="1">
    <source>
        <dbReference type="ARBA" id="ARBA00004429"/>
    </source>
</evidence>
<evidence type="ECO:0000256" key="6">
    <source>
        <dbReference type="ARBA" id="ARBA00023136"/>
    </source>
</evidence>
<dbReference type="PANTHER" id="PTHR33362:SF4">
    <property type="entry name" value="2,3-DIKETO-L-GULONATE TRAP TRANSPORTER LARGE PERMEASE PROTEIN YIAN"/>
    <property type="match status" value="1"/>
</dbReference>
<dbReference type="PANTHER" id="PTHR33362">
    <property type="entry name" value="SIALIC ACID TRAP TRANSPORTER PERMEASE PROTEIN SIAT-RELATED"/>
    <property type="match status" value="1"/>
</dbReference>
<evidence type="ECO:0000256" key="4">
    <source>
        <dbReference type="ARBA" id="ARBA00022692"/>
    </source>
</evidence>
<keyword evidence="2" id="KW-1003">Cell membrane</keyword>
<organism evidence="9 10">
    <name type="scientific">Blautia producta</name>
    <dbReference type="NCBI Taxonomy" id="33035"/>
    <lineage>
        <taxon>Bacteria</taxon>
        <taxon>Bacillati</taxon>
        <taxon>Bacillota</taxon>
        <taxon>Clostridia</taxon>
        <taxon>Lachnospirales</taxon>
        <taxon>Lachnospiraceae</taxon>
        <taxon>Blautia</taxon>
    </lineage>
</organism>
<dbReference type="GO" id="GO:0022857">
    <property type="term" value="F:transmembrane transporter activity"/>
    <property type="evidence" value="ECO:0007669"/>
    <property type="project" value="TreeGrafter"/>
</dbReference>
<feature type="transmembrane region" description="Helical" evidence="7">
    <location>
        <begin position="28"/>
        <end position="44"/>
    </location>
</feature>
<feature type="transmembrane region" description="Helical" evidence="7">
    <location>
        <begin position="315"/>
        <end position="332"/>
    </location>
</feature>
<reference evidence="9 10" key="1">
    <citation type="submission" date="2019-01" db="EMBL/GenBank/DDBJ databases">
        <title>PMF-metabolizing Aryl O-demethylase.</title>
        <authorList>
            <person name="Kim M."/>
        </authorList>
    </citation>
    <scope>NUCLEOTIDE SEQUENCE [LARGE SCALE GENOMIC DNA]</scope>
    <source>
        <strain evidence="9 10">PMF1</strain>
    </source>
</reference>
<evidence type="ECO:0000256" key="3">
    <source>
        <dbReference type="ARBA" id="ARBA00022519"/>
    </source>
</evidence>
<dbReference type="PIRSF" id="PIRSF006066">
    <property type="entry name" value="HI0050"/>
    <property type="match status" value="1"/>
</dbReference>
<dbReference type="KEGG" id="bpro:PMF13cell1_02624"/>
<evidence type="ECO:0000256" key="5">
    <source>
        <dbReference type="ARBA" id="ARBA00022989"/>
    </source>
</evidence>
<keyword evidence="6 7" id="KW-0472">Membrane</keyword>
<dbReference type="NCBIfam" id="TIGR00786">
    <property type="entry name" value="dctM"/>
    <property type="match status" value="1"/>
</dbReference>
<dbReference type="Proteomes" id="UP000289794">
    <property type="component" value="Chromosome"/>
</dbReference>
<feature type="transmembrane region" description="Helical" evidence="7">
    <location>
        <begin position="172"/>
        <end position="192"/>
    </location>
</feature>
<evidence type="ECO:0000313" key="10">
    <source>
        <dbReference type="Proteomes" id="UP000289794"/>
    </source>
</evidence>
<keyword evidence="5 7" id="KW-1133">Transmembrane helix</keyword>
<feature type="transmembrane region" description="Helical" evidence="7">
    <location>
        <begin position="94"/>
        <end position="113"/>
    </location>
</feature>
<evidence type="ECO:0000313" key="9">
    <source>
        <dbReference type="EMBL" id="QBE97071.1"/>
    </source>
</evidence>
<keyword evidence="3" id="KW-0997">Cell inner membrane</keyword>
<gene>
    <name evidence="9" type="primary">dctM_4</name>
    <name evidence="9" type="ORF">PMF13cell1_02624</name>
</gene>